<gene>
    <name evidence="1" type="ORF">LTS18_006169</name>
</gene>
<proteinExistence type="predicted"/>
<dbReference type="EMBL" id="JAWDJW010006335">
    <property type="protein sequence ID" value="KAK3065458.1"/>
    <property type="molecule type" value="Genomic_DNA"/>
</dbReference>
<name>A0ACC3DDE4_9PEZI</name>
<accession>A0ACC3DDE4</accession>
<evidence type="ECO:0000313" key="1">
    <source>
        <dbReference type="EMBL" id="KAK3065458.1"/>
    </source>
</evidence>
<dbReference type="Proteomes" id="UP001186974">
    <property type="component" value="Unassembled WGS sequence"/>
</dbReference>
<protein>
    <submittedName>
        <fullName evidence="1">Uncharacterized protein</fullName>
    </submittedName>
</protein>
<reference evidence="1" key="1">
    <citation type="submission" date="2024-09" db="EMBL/GenBank/DDBJ databases">
        <title>Black Yeasts Isolated from many extreme environments.</title>
        <authorList>
            <person name="Coleine C."/>
            <person name="Stajich J.E."/>
            <person name="Selbmann L."/>
        </authorList>
    </citation>
    <scope>NUCLEOTIDE SEQUENCE</scope>
    <source>
        <strain evidence="1">CCFEE 5737</strain>
    </source>
</reference>
<organism evidence="1 2">
    <name type="scientific">Coniosporium uncinatum</name>
    <dbReference type="NCBI Taxonomy" id="93489"/>
    <lineage>
        <taxon>Eukaryota</taxon>
        <taxon>Fungi</taxon>
        <taxon>Dikarya</taxon>
        <taxon>Ascomycota</taxon>
        <taxon>Pezizomycotina</taxon>
        <taxon>Dothideomycetes</taxon>
        <taxon>Dothideomycetes incertae sedis</taxon>
        <taxon>Coniosporium</taxon>
    </lineage>
</organism>
<keyword evidence="2" id="KW-1185">Reference proteome</keyword>
<evidence type="ECO:0000313" key="2">
    <source>
        <dbReference type="Proteomes" id="UP001186974"/>
    </source>
</evidence>
<comment type="caution">
    <text evidence="1">The sequence shown here is derived from an EMBL/GenBank/DDBJ whole genome shotgun (WGS) entry which is preliminary data.</text>
</comment>
<sequence length="526" mass="58492">MTTLSPRSPYTPEELEKLYPKGLQLQLVQILLRHGERTPVSPRFQNAGLPPYWPYCNAAKQLTSTIMSSLDGTQFDDMQWRRRLETFGPDDGPVVAAGPKGQFDGICNAGELTDKGRETTLALGQRIRHLYVEQLGFMPKVLEDADMIYLRATPIPRALESVQQAFWGMYPPSARVANFPPPTIITRTPADETLFPNDSNCRRFARLSRAFGQRAAGRWNDSDDMKYMNKLIGKWMPETSPVVKVDSHPRLSGIMDTVNATLAHGSQTMLPKEFYDKRAISIIDKVNVEEWFAGYTESNEYRTLGIGGLMGDIVARMVGSVEKSGNDGLIEVGGEDGRLGQGRGGEKDIKFALSGCHDTTLAGMLASLGAFEGEKWPPYTSSIAVELFRETRPDLVSSTPSTLPISIPQGEPKPQSWFSSFFGRNSIISPNPSTIPGIARKPIDTLSKDDQAKLDSYYVRLRYNDRPMTIPGCKLPGNHLEGDKSFCTLKAFKGIVDKYTPRNWKKACFESIDRAEFPVEVEPAGY</sequence>